<dbReference type="GO" id="GO:0016020">
    <property type="term" value="C:membrane"/>
    <property type="evidence" value="ECO:0007669"/>
    <property type="project" value="UniProtKB-SubCell"/>
</dbReference>
<organism evidence="9 10">
    <name type="scientific">Panicum miliaceum</name>
    <name type="common">Proso millet</name>
    <name type="synonym">Broomcorn millet</name>
    <dbReference type="NCBI Taxonomy" id="4540"/>
    <lineage>
        <taxon>Eukaryota</taxon>
        <taxon>Viridiplantae</taxon>
        <taxon>Streptophyta</taxon>
        <taxon>Embryophyta</taxon>
        <taxon>Tracheophyta</taxon>
        <taxon>Spermatophyta</taxon>
        <taxon>Magnoliopsida</taxon>
        <taxon>Liliopsida</taxon>
        <taxon>Poales</taxon>
        <taxon>Poaceae</taxon>
        <taxon>PACMAD clade</taxon>
        <taxon>Panicoideae</taxon>
        <taxon>Panicodae</taxon>
        <taxon>Paniceae</taxon>
        <taxon>Panicinae</taxon>
        <taxon>Panicum</taxon>
        <taxon>Panicum sect. Panicum</taxon>
    </lineage>
</organism>
<gene>
    <name evidence="9" type="ORF">C2845_PM12G06730</name>
</gene>
<comment type="subcellular location">
    <subcellularLocation>
        <location evidence="1">Membrane</location>
        <topology evidence="1">Single-pass membrane protein</topology>
    </subcellularLocation>
</comment>
<comment type="caution">
    <text evidence="9">The sequence shown here is derived from an EMBL/GenBank/DDBJ whole genome shotgun (WGS) entry which is preliminary data.</text>
</comment>
<dbReference type="PANTHER" id="PTHR48010">
    <property type="entry name" value="OS05G0588300 PROTEIN"/>
    <property type="match status" value="1"/>
</dbReference>
<dbReference type="Pfam" id="PF13855">
    <property type="entry name" value="LRR_8"/>
    <property type="match status" value="1"/>
</dbReference>
<evidence type="ECO:0000256" key="6">
    <source>
        <dbReference type="ARBA" id="ARBA00022989"/>
    </source>
</evidence>
<protein>
    <submittedName>
        <fullName evidence="9">LRR receptor-like serine/threonine-protein kinase</fullName>
    </submittedName>
</protein>
<keyword evidence="4 8" id="KW-0732">Signal</keyword>
<dbReference type="SUPFAM" id="SSF52058">
    <property type="entry name" value="L domain-like"/>
    <property type="match status" value="1"/>
</dbReference>
<accession>A0A3L6QFF7</accession>
<keyword evidence="2" id="KW-0433">Leucine-rich repeat</keyword>
<dbReference type="STRING" id="4540.A0A3L6QFF7"/>
<dbReference type="Gene3D" id="3.80.10.10">
    <property type="entry name" value="Ribonuclease Inhibitor"/>
    <property type="match status" value="3"/>
</dbReference>
<dbReference type="PANTHER" id="PTHR48010:SF5">
    <property type="entry name" value="PROTEIN TOO MANY MOUTHS"/>
    <property type="match status" value="1"/>
</dbReference>
<dbReference type="FunFam" id="3.80.10.10:FF:000383">
    <property type="entry name" value="Leucine-rich repeat receptor protein kinase EMS1"/>
    <property type="match status" value="1"/>
</dbReference>
<dbReference type="Proteomes" id="UP000275267">
    <property type="component" value="Unassembled WGS sequence"/>
</dbReference>
<sequence length="409" mass="44548">MVLVLESLLLAFIFLACHAAHVAPQALLEASATSTPGVISDYLALMSFKSRIMSDPSRSLAMCQWHGVVCGLSRSRRGRVVVLDLGELSLLGTITPALGNLTYMRRLNLAQNHFHGDLPQELGNLHDLETLQLSYNSIQGQVPPSLSNCTRLVSVSLHGGKFPNLKQFLVADNQFRGTLPSSLCNATMLQWIQTASNFLSGTIPRCLGARQKNLSIVWLEANQFEATNNVDWEVLTSLTNSSKMKVLDVGTNRLQGVLPNSIANLSTQLEYLVMSYNNIAGIITEGIGNLVNLKELIMNHNILKGVIPASLSKLKNLNKLSLSNNALSGPIPVTFGNLTKLTILLLSTNAITGAIPSSLSNCPLEVLDLSHNNLSGPTPKELFSITTLSRLGFPVQRRHRWTAHRSVML</sequence>
<dbReference type="InterPro" id="IPR050994">
    <property type="entry name" value="At_inactive_RLKs"/>
</dbReference>
<keyword evidence="6" id="KW-1133">Transmembrane helix</keyword>
<evidence type="ECO:0000256" key="7">
    <source>
        <dbReference type="ARBA" id="ARBA00023136"/>
    </source>
</evidence>
<evidence type="ECO:0000256" key="2">
    <source>
        <dbReference type="ARBA" id="ARBA00022614"/>
    </source>
</evidence>
<dbReference type="InterPro" id="IPR032675">
    <property type="entry name" value="LRR_dom_sf"/>
</dbReference>
<evidence type="ECO:0000256" key="8">
    <source>
        <dbReference type="SAM" id="SignalP"/>
    </source>
</evidence>
<dbReference type="AlphaFoldDB" id="A0A3L6QFF7"/>
<evidence type="ECO:0000313" key="9">
    <source>
        <dbReference type="EMBL" id="RLM78066.1"/>
    </source>
</evidence>
<keyword evidence="5" id="KW-0677">Repeat</keyword>
<keyword evidence="10" id="KW-1185">Reference proteome</keyword>
<dbReference type="Pfam" id="PF00560">
    <property type="entry name" value="LRR_1"/>
    <property type="match status" value="4"/>
</dbReference>
<keyword evidence="3" id="KW-0812">Transmembrane</keyword>
<evidence type="ECO:0000256" key="4">
    <source>
        <dbReference type="ARBA" id="ARBA00022729"/>
    </source>
</evidence>
<name>A0A3L6QFF7_PANMI</name>
<evidence type="ECO:0000256" key="5">
    <source>
        <dbReference type="ARBA" id="ARBA00022737"/>
    </source>
</evidence>
<evidence type="ECO:0000256" key="3">
    <source>
        <dbReference type="ARBA" id="ARBA00022692"/>
    </source>
</evidence>
<evidence type="ECO:0000313" key="10">
    <source>
        <dbReference type="Proteomes" id="UP000275267"/>
    </source>
</evidence>
<proteinExistence type="predicted"/>
<dbReference type="SMART" id="SM00369">
    <property type="entry name" value="LRR_TYP"/>
    <property type="match status" value="4"/>
</dbReference>
<feature type="chain" id="PRO_5018287627" evidence="8">
    <location>
        <begin position="20"/>
        <end position="409"/>
    </location>
</feature>
<dbReference type="InterPro" id="IPR003591">
    <property type="entry name" value="Leu-rich_rpt_typical-subtyp"/>
</dbReference>
<reference evidence="10" key="1">
    <citation type="journal article" date="2019" name="Nat. Commun.">
        <title>The genome of broomcorn millet.</title>
        <authorList>
            <person name="Zou C."/>
            <person name="Miki D."/>
            <person name="Li D."/>
            <person name="Tang Q."/>
            <person name="Xiao L."/>
            <person name="Rajput S."/>
            <person name="Deng P."/>
            <person name="Jia W."/>
            <person name="Huang R."/>
            <person name="Zhang M."/>
            <person name="Sun Y."/>
            <person name="Hu J."/>
            <person name="Fu X."/>
            <person name="Schnable P.S."/>
            <person name="Li F."/>
            <person name="Zhang H."/>
            <person name="Feng B."/>
            <person name="Zhu X."/>
            <person name="Liu R."/>
            <person name="Schnable J.C."/>
            <person name="Zhu J.-K."/>
            <person name="Zhang H."/>
        </authorList>
    </citation>
    <scope>NUCLEOTIDE SEQUENCE [LARGE SCALE GENOMIC DNA]</scope>
</reference>
<dbReference type="InterPro" id="IPR001611">
    <property type="entry name" value="Leu-rich_rpt"/>
</dbReference>
<dbReference type="OrthoDB" id="686203at2759"/>
<dbReference type="GO" id="GO:0016301">
    <property type="term" value="F:kinase activity"/>
    <property type="evidence" value="ECO:0007669"/>
    <property type="project" value="UniProtKB-KW"/>
</dbReference>
<keyword evidence="7" id="KW-0472">Membrane</keyword>
<dbReference type="FunFam" id="3.80.10.10:FF:000129">
    <property type="entry name" value="Leucine-rich repeat receptor-like kinase"/>
    <property type="match status" value="1"/>
</dbReference>
<evidence type="ECO:0000256" key="1">
    <source>
        <dbReference type="ARBA" id="ARBA00004167"/>
    </source>
</evidence>
<feature type="signal peptide" evidence="8">
    <location>
        <begin position="1"/>
        <end position="19"/>
    </location>
</feature>
<dbReference type="EMBL" id="PQIB02000012">
    <property type="protein sequence ID" value="RLM78066.1"/>
    <property type="molecule type" value="Genomic_DNA"/>
</dbReference>